<dbReference type="PANTHER" id="PTHR11328">
    <property type="entry name" value="MAJOR FACILITATOR SUPERFAMILY DOMAIN-CONTAINING PROTEIN"/>
    <property type="match status" value="1"/>
</dbReference>
<feature type="transmembrane region" description="Helical" evidence="6">
    <location>
        <begin position="192"/>
        <end position="211"/>
    </location>
</feature>
<keyword evidence="9" id="KW-1185">Reference proteome</keyword>
<dbReference type="RefSeq" id="WP_183278017.1">
    <property type="nucleotide sequence ID" value="NZ_BLZR01000001.1"/>
</dbReference>
<evidence type="ECO:0000256" key="1">
    <source>
        <dbReference type="ARBA" id="ARBA00004651"/>
    </source>
</evidence>
<dbReference type="NCBIfam" id="TIGR00792">
    <property type="entry name" value="gph"/>
    <property type="match status" value="1"/>
</dbReference>
<dbReference type="PROSITE" id="PS50850">
    <property type="entry name" value="MFS"/>
    <property type="match status" value="1"/>
</dbReference>
<dbReference type="EMBL" id="BLZR01000001">
    <property type="protein sequence ID" value="GFP76599.1"/>
    <property type="molecule type" value="Genomic_DNA"/>
</dbReference>
<feature type="transmembrane region" description="Helical" evidence="6">
    <location>
        <begin position="314"/>
        <end position="341"/>
    </location>
</feature>
<feature type="transmembrane region" description="Helical" evidence="6">
    <location>
        <begin position="159"/>
        <end position="180"/>
    </location>
</feature>
<dbReference type="PANTHER" id="PTHR11328:SF24">
    <property type="entry name" value="MAJOR FACILITATOR SUPERFAMILY (MFS) PROFILE DOMAIN-CONTAINING PROTEIN"/>
    <property type="match status" value="1"/>
</dbReference>
<dbReference type="GO" id="GO:0006814">
    <property type="term" value="P:sodium ion transport"/>
    <property type="evidence" value="ECO:0007669"/>
    <property type="project" value="InterPro"/>
</dbReference>
<dbReference type="AlphaFoldDB" id="A0A6V8SHB5"/>
<feature type="transmembrane region" description="Helical" evidence="6">
    <location>
        <begin position="390"/>
        <end position="410"/>
    </location>
</feature>
<dbReference type="InterPro" id="IPR039672">
    <property type="entry name" value="MFS_2"/>
</dbReference>
<dbReference type="Pfam" id="PF13347">
    <property type="entry name" value="MFS_2"/>
    <property type="match status" value="1"/>
</dbReference>
<dbReference type="GO" id="GO:0005886">
    <property type="term" value="C:plasma membrane"/>
    <property type="evidence" value="ECO:0007669"/>
    <property type="project" value="UniProtKB-SubCell"/>
</dbReference>
<evidence type="ECO:0000256" key="3">
    <source>
        <dbReference type="ARBA" id="ARBA00022692"/>
    </source>
</evidence>
<evidence type="ECO:0000256" key="6">
    <source>
        <dbReference type="SAM" id="Phobius"/>
    </source>
</evidence>
<evidence type="ECO:0000256" key="2">
    <source>
        <dbReference type="ARBA" id="ARBA00022448"/>
    </source>
</evidence>
<dbReference type="InterPro" id="IPR036259">
    <property type="entry name" value="MFS_trans_sf"/>
</dbReference>
<proteinExistence type="predicted"/>
<evidence type="ECO:0000259" key="7">
    <source>
        <dbReference type="PROSITE" id="PS50850"/>
    </source>
</evidence>
<comment type="caution">
    <text evidence="8">The sequence shown here is derived from an EMBL/GenBank/DDBJ whole genome shotgun (WGS) entry which is preliminary data.</text>
</comment>
<feature type="transmembrane region" description="Helical" evidence="6">
    <location>
        <begin position="92"/>
        <end position="113"/>
    </location>
</feature>
<feature type="domain" description="Major facilitator superfamily (MFS) profile" evidence="7">
    <location>
        <begin position="244"/>
        <end position="462"/>
    </location>
</feature>
<dbReference type="Gene3D" id="1.20.1250.20">
    <property type="entry name" value="MFS general substrate transporter like domains"/>
    <property type="match status" value="2"/>
</dbReference>
<dbReference type="SUPFAM" id="SSF103473">
    <property type="entry name" value="MFS general substrate transporter"/>
    <property type="match status" value="1"/>
</dbReference>
<keyword evidence="5 6" id="KW-0472">Membrane</keyword>
<reference evidence="8 9" key="1">
    <citation type="submission" date="2020-07" db="EMBL/GenBank/DDBJ databases">
        <title>A new beta-1,3-glucan-decomposing anaerobic bacterium isolated from anoxic soil subjected to biological soil disinfestation.</title>
        <authorList>
            <person name="Ueki A."/>
            <person name="Tonouchi A."/>
        </authorList>
    </citation>
    <scope>NUCLEOTIDE SEQUENCE [LARGE SCALE GENOMIC DNA]</scope>
    <source>
        <strain evidence="8 9">TW1</strain>
    </source>
</reference>
<dbReference type="GO" id="GO:0008643">
    <property type="term" value="P:carbohydrate transport"/>
    <property type="evidence" value="ECO:0007669"/>
    <property type="project" value="InterPro"/>
</dbReference>
<gene>
    <name evidence="8" type="ORF">bsdtw1_02702</name>
</gene>
<evidence type="ECO:0000256" key="4">
    <source>
        <dbReference type="ARBA" id="ARBA00022989"/>
    </source>
</evidence>
<evidence type="ECO:0000313" key="8">
    <source>
        <dbReference type="EMBL" id="GFP76599.1"/>
    </source>
</evidence>
<feature type="transmembrane region" description="Helical" evidence="6">
    <location>
        <begin position="53"/>
        <end position="80"/>
    </location>
</feature>
<dbReference type="InterPro" id="IPR020846">
    <property type="entry name" value="MFS_dom"/>
</dbReference>
<dbReference type="GO" id="GO:0015293">
    <property type="term" value="F:symporter activity"/>
    <property type="evidence" value="ECO:0007669"/>
    <property type="project" value="InterPro"/>
</dbReference>
<dbReference type="Proteomes" id="UP000580568">
    <property type="component" value="Unassembled WGS sequence"/>
</dbReference>
<accession>A0A6V8SHB5</accession>
<feature type="transmembrane region" description="Helical" evidence="6">
    <location>
        <begin position="244"/>
        <end position="269"/>
    </location>
</feature>
<keyword evidence="3 6" id="KW-0812">Transmembrane</keyword>
<dbReference type="CDD" id="cd17332">
    <property type="entry name" value="MFS_MelB_like"/>
    <property type="match status" value="1"/>
</dbReference>
<feature type="transmembrane region" description="Helical" evidence="6">
    <location>
        <begin position="29"/>
        <end position="47"/>
    </location>
</feature>
<comment type="subcellular location">
    <subcellularLocation>
        <location evidence="1">Cell membrane</location>
        <topology evidence="1">Multi-pass membrane protein</topology>
    </subcellularLocation>
</comment>
<organism evidence="8 9">
    <name type="scientific">Clostridium fungisolvens</name>
    <dbReference type="NCBI Taxonomy" id="1604897"/>
    <lineage>
        <taxon>Bacteria</taxon>
        <taxon>Bacillati</taxon>
        <taxon>Bacillota</taxon>
        <taxon>Clostridia</taxon>
        <taxon>Eubacteriales</taxon>
        <taxon>Clostridiaceae</taxon>
        <taxon>Clostridium</taxon>
    </lineage>
</organism>
<dbReference type="InterPro" id="IPR001927">
    <property type="entry name" value="Na/Gal_symport"/>
</dbReference>
<feature type="transmembrane region" description="Helical" evidence="6">
    <location>
        <begin position="281"/>
        <end position="302"/>
    </location>
</feature>
<keyword evidence="4 6" id="KW-1133">Transmembrane helix</keyword>
<feature type="transmembrane region" description="Helical" evidence="6">
    <location>
        <begin position="422"/>
        <end position="441"/>
    </location>
</feature>
<name>A0A6V8SHB5_9CLOT</name>
<protein>
    <submittedName>
        <fullName evidence="8">Isoprimeverose transporter</fullName>
    </submittedName>
</protein>
<evidence type="ECO:0000313" key="9">
    <source>
        <dbReference type="Proteomes" id="UP000580568"/>
    </source>
</evidence>
<evidence type="ECO:0000256" key="5">
    <source>
        <dbReference type="ARBA" id="ARBA00023136"/>
    </source>
</evidence>
<sequence length="462" mass="49565">MSTNVNTSVNASTGKIGFFEKISYACGDFANNIIFSSMGAFLVFYYTDVAKVGAAAIGSIMLISRLLDGIIDIIMGFVVDRTKSKYGKARPWILRMSIPFAIATVLLFSVPNLGETGKLIYIFLTYNIVNIIYTSINVPYGTLSSLMTQDQYDRSVLNIVRMIFSLVSSLGITMLTLPVVNALGGGQKGWTMAYLIFGIIACVLFFITFFFTKERVGASAEVENVKKENVPVLEGLKGLFKNKYWVILTANGLANGVNMAISMGVNIYYATYILGNPNLVGTLSLAMLLPMIGGLFILAPFVKRFGKRNMNIAGNIITIVGYVITLLNPTNAGMVIIGAVIRGIGTAPGTGVGFAMIADSVEYGEWKTGNRTEGLVFSAQSYGGKAGSGLGGALIGWVLAAGGYVGGAAVQSAAAIYSIKALFIFIPIVVLVVQILLLVPYKLDKEYPTILKELQERNASKV</sequence>
<feature type="transmembrane region" description="Helical" evidence="6">
    <location>
        <begin position="119"/>
        <end position="138"/>
    </location>
</feature>
<keyword evidence="2" id="KW-0813">Transport</keyword>